<dbReference type="Proteomes" id="UP001057402">
    <property type="component" value="Chromosome 3"/>
</dbReference>
<name>A0ACB9RNU2_9MYRT</name>
<protein>
    <submittedName>
        <fullName evidence="1">Uncharacterized protein</fullName>
    </submittedName>
</protein>
<evidence type="ECO:0000313" key="2">
    <source>
        <dbReference type="Proteomes" id="UP001057402"/>
    </source>
</evidence>
<reference evidence="2" key="1">
    <citation type="journal article" date="2023" name="Front. Plant Sci.">
        <title>Chromosomal-level genome assembly of Melastoma candidum provides insights into trichome evolution.</title>
        <authorList>
            <person name="Zhong Y."/>
            <person name="Wu W."/>
            <person name="Sun C."/>
            <person name="Zou P."/>
            <person name="Liu Y."/>
            <person name="Dai S."/>
            <person name="Zhou R."/>
        </authorList>
    </citation>
    <scope>NUCLEOTIDE SEQUENCE [LARGE SCALE GENOMIC DNA]</scope>
</reference>
<gene>
    <name evidence="1" type="ORF">MLD38_006876</name>
</gene>
<dbReference type="EMBL" id="CM042882">
    <property type="protein sequence ID" value="KAI4380715.1"/>
    <property type="molecule type" value="Genomic_DNA"/>
</dbReference>
<sequence>MKPDSADSAMEGSSVQDRVAMRKILLEEGYVDIQFVQLEQLVDNECPDFAQEVMVMYIEDSAKFVRNIERWLEEVPVNFVELDKALHQLKGSSASIGANRVRIQVNRMRDLCKENNAESCKEALKDLKRERLELKDKMENYFQLPKVAAPSSSAGTQSITGGVAP</sequence>
<keyword evidence="2" id="KW-1185">Reference proteome</keyword>
<comment type="caution">
    <text evidence="1">The sequence shown here is derived from an EMBL/GenBank/DDBJ whole genome shotgun (WGS) entry which is preliminary data.</text>
</comment>
<accession>A0ACB9RNU2</accession>
<evidence type="ECO:0000313" key="1">
    <source>
        <dbReference type="EMBL" id="KAI4380715.1"/>
    </source>
</evidence>
<organism evidence="1 2">
    <name type="scientific">Melastoma candidum</name>
    <dbReference type="NCBI Taxonomy" id="119954"/>
    <lineage>
        <taxon>Eukaryota</taxon>
        <taxon>Viridiplantae</taxon>
        <taxon>Streptophyta</taxon>
        <taxon>Embryophyta</taxon>
        <taxon>Tracheophyta</taxon>
        <taxon>Spermatophyta</taxon>
        <taxon>Magnoliopsida</taxon>
        <taxon>eudicotyledons</taxon>
        <taxon>Gunneridae</taxon>
        <taxon>Pentapetalae</taxon>
        <taxon>rosids</taxon>
        <taxon>malvids</taxon>
        <taxon>Myrtales</taxon>
        <taxon>Melastomataceae</taxon>
        <taxon>Melastomatoideae</taxon>
        <taxon>Melastomateae</taxon>
        <taxon>Melastoma</taxon>
    </lineage>
</organism>
<proteinExistence type="predicted"/>